<feature type="transmembrane region" description="Helical" evidence="7">
    <location>
        <begin position="77"/>
        <end position="99"/>
    </location>
</feature>
<dbReference type="AlphaFoldDB" id="A0AA37BS32"/>
<evidence type="ECO:0000313" key="9">
    <source>
        <dbReference type="EMBL" id="GGM77029.1"/>
    </source>
</evidence>
<organism evidence="9 10">
    <name type="scientific">Thermogymnomonas acidicola</name>
    <dbReference type="NCBI Taxonomy" id="399579"/>
    <lineage>
        <taxon>Archaea</taxon>
        <taxon>Methanobacteriati</taxon>
        <taxon>Thermoplasmatota</taxon>
        <taxon>Thermoplasmata</taxon>
        <taxon>Thermoplasmatales</taxon>
        <taxon>Thermogymnomonas</taxon>
    </lineage>
</organism>
<reference evidence="9" key="2">
    <citation type="submission" date="2022-09" db="EMBL/GenBank/DDBJ databases">
        <authorList>
            <person name="Sun Q."/>
            <person name="Ohkuma M."/>
        </authorList>
    </citation>
    <scope>NUCLEOTIDE SEQUENCE</scope>
    <source>
        <strain evidence="9">JCM 13583</strain>
    </source>
</reference>
<feature type="domain" description="ABC transmembrane type-1" evidence="8">
    <location>
        <begin position="73"/>
        <end position="286"/>
    </location>
</feature>
<name>A0AA37BS32_9ARCH</name>
<keyword evidence="5 7" id="KW-1133">Transmembrane helix</keyword>
<dbReference type="SUPFAM" id="SSF161098">
    <property type="entry name" value="MetI-like"/>
    <property type="match status" value="1"/>
</dbReference>
<evidence type="ECO:0000313" key="10">
    <source>
        <dbReference type="Proteomes" id="UP000632195"/>
    </source>
</evidence>
<comment type="subcellular location">
    <subcellularLocation>
        <location evidence="1 7">Cell membrane</location>
        <topology evidence="1 7">Multi-pass membrane protein</topology>
    </subcellularLocation>
</comment>
<feature type="transmembrane region" description="Helical" evidence="7">
    <location>
        <begin position="12"/>
        <end position="34"/>
    </location>
</feature>
<keyword evidence="4 7" id="KW-0812">Transmembrane</keyword>
<sequence length="297" mass="33931">MDYMERRRKLELKPIIYVLPVLVVLIFLNFYPIAYSIYLSMTDFSVIHFFNYHFIGLENYKFVLTSPQFLLILKNTVIWSAGSIAVMVPVGFILANIMVQPGLKGMSAFRVVYLIPWAFPAFITILIWSNMLAANGGIINDVLRALHIPAPYWLTSHRFAMLSMILVNLWLSFAYYTFVYTAALQSVPHELYEAASMDGYGALGKLRLVTIPLLKRQIAFITIFGFIFTWNNFYIPFLLTGGGPGYATQIFITYSYLEAFSYTNYALGAAYAIISIIILLVFVVLANKYTRMMSILY</sequence>
<feature type="transmembrane region" description="Helical" evidence="7">
    <location>
        <begin position="111"/>
        <end position="139"/>
    </location>
</feature>
<dbReference type="GO" id="GO:0005886">
    <property type="term" value="C:plasma membrane"/>
    <property type="evidence" value="ECO:0007669"/>
    <property type="project" value="UniProtKB-SubCell"/>
</dbReference>
<dbReference type="GO" id="GO:0055085">
    <property type="term" value="P:transmembrane transport"/>
    <property type="evidence" value="ECO:0007669"/>
    <property type="project" value="InterPro"/>
</dbReference>
<dbReference type="SUPFAM" id="SSF160964">
    <property type="entry name" value="MalF N-terminal region-like"/>
    <property type="match status" value="1"/>
</dbReference>
<keyword evidence="6 7" id="KW-0472">Membrane</keyword>
<gene>
    <name evidence="9" type="ORF">GCM10007108_13850</name>
</gene>
<keyword evidence="10" id="KW-1185">Reference proteome</keyword>
<dbReference type="Pfam" id="PF00528">
    <property type="entry name" value="BPD_transp_1"/>
    <property type="match status" value="1"/>
</dbReference>
<dbReference type="PANTHER" id="PTHR43227:SF7">
    <property type="entry name" value="ARABINOOLIGOSACCHARIDES TRANSPORT SYSTEM PERMEASE PROTEIN ARAP"/>
    <property type="match status" value="1"/>
</dbReference>
<evidence type="ECO:0000256" key="5">
    <source>
        <dbReference type="ARBA" id="ARBA00022989"/>
    </source>
</evidence>
<proteinExistence type="inferred from homology"/>
<dbReference type="CDD" id="cd06261">
    <property type="entry name" value="TM_PBP2"/>
    <property type="match status" value="1"/>
</dbReference>
<dbReference type="EMBL" id="BMNY01000002">
    <property type="protein sequence ID" value="GGM77029.1"/>
    <property type="molecule type" value="Genomic_DNA"/>
</dbReference>
<feature type="transmembrane region" description="Helical" evidence="7">
    <location>
        <begin position="159"/>
        <end position="178"/>
    </location>
</feature>
<accession>A0AA37BS32</accession>
<dbReference type="InterPro" id="IPR035906">
    <property type="entry name" value="MetI-like_sf"/>
</dbReference>
<feature type="transmembrane region" description="Helical" evidence="7">
    <location>
        <begin position="265"/>
        <end position="286"/>
    </location>
</feature>
<reference evidence="9" key="1">
    <citation type="journal article" date="2014" name="Int. J. Syst. Evol. Microbiol.">
        <title>Complete genome sequence of Corynebacterium casei LMG S-19264T (=DSM 44701T), isolated from a smear-ripened cheese.</title>
        <authorList>
            <consortium name="US DOE Joint Genome Institute (JGI-PGF)"/>
            <person name="Walter F."/>
            <person name="Albersmeier A."/>
            <person name="Kalinowski J."/>
            <person name="Ruckert C."/>
        </authorList>
    </citation>
    <scope>NUCLEOTIDE SEQUENCE</scope>
    <source>
        <strain evidence="9">JCM 13583</strain>
    </source>
</reference>
<evidence type="ECO:0000259" key="8">
    <source>
        <dbReference type="PROSITE" id="PS50928"/>
    </source>
</evidence>
<comment type="caution">
    <text evidence="9">The sequence shown here is derived from an EMBL/GenBank/DDBJ whole genome shotgun (WGS) entry which is preliminary data.</text>
</comment>
<evidence type="ECO:0000256" key="3">
    <source>
        <dbReference type="ARBA" id="ARBA00022475"/>
    </source>
</evidence>
<evidence type="ECO:0000256" key="1">
    <source>
        <dbReference type="ARBA" id="ARBA00004651"/>
    </source>
</evidence>
<evidence type="ECO:0000256" key="7">
    <source>
        <dbReference type="RuleBase" id="RU363032"/>
    </source>
</evidence>
<dbReference type="InterPro" id="IPR000515">
    <property type="entry name" value="MetI-like"/>
</dbReference>
<dbReference type="Proteomes" id="UP000632195">
    <property type="component" value="Unassembled WGS sequence"/>
</dbReference>
<evidence type="ECO:0000256" key="2">
    <source>
        <dbReference type="ARBA" id="ARBA00022448"/>
    </source>
</evidence>
<evidence type="ECO:0000256" key="4">
    <source>
        <dbReference type="ARBA" id="ARBA00022692"/>
    </source>
</evidence>
<keyword evidence="2 7" id="KW-0813">Transport</keyword>
<keyword evidence="3" id="KW-1003">Cell membrane</keyword>
<dbReference type="PANTHER" id="PTHR43227">
    <property type="entry name" value="BLL4140 PROTEIN"/>
    <property type="match status" value="1"/>
</dbReference>
<dbReference type="InterPro" id="IPR050809">
    <property type="entry name" value="UgpAE/MalFG_permease"/>
</dbReference>
<dbReference type="PROSITE" id="PS50928">
    <property type="entry name" value="ABC_TM1"/>
    <property type="match status" value="1"/>
</dbReference>
<comment type="similarity">
    <text evidence="7">Belongs to the binding-protein-dependent transport system permease family.</text>
</comment>
<evidence type="ECO:0000256" key="6">
    <source>
        <dbReference type="ARBA" id="ARBA00023136"/>
    </source>
</evidence>
<feature type="transmembrane region" description="Helical" evidence="7">
    <location>
        <begin position="218"/>
        <end position="239"/>
    </location>
</feature>
<dbReference type="Gene3D" id="1.10.3720.10">
    <property type="entry name" value="MetI-like"/>
    <property type="match status" value="1"/>
</dbReference>
<protein>
    <submittedName>
        <fullName evidence="9">Sugar ABC transporter permease</fullName>
    </submittedName>
</protein>